<proteinExistence type="predicted"/>
<keyword evidence="2" id="KW-1185">Reference proteome</keyword>
<name>A0ABS0B326_9BACT</name>
<evidence type="ECO:0000313" key="1">
    <source>
        <dbReference type="EMBL" id="MBF5060292.1"/>
    </source>
</evidence>
<organism evidence="1 2">
    <name type="scientific">Candidatus Neptunichlamydia vexilliferae</name>
    <dbReference type="NCBI Taxonomy" id="1651774"/>
    <lineage>
        <taxon>Bacteria</taxon>
        <taxon>Pseudomonadati</taxon>
        <taxon>Chlamydiota</taxon>
        <taxon>Chlamydiia</taxon>
        <taxon>Parachlamydiales</taxon>
        <taxon>Simkaniaceae</taxon>
        <taxon>Candidatus Neptunichlamydia</taxon>
    </lineage>
</organism>
<reference evidence="1 2" key="1">
    <citation type="submission" date="2020-01" db="EMBL/GenBank/DDBJ databases">
        <title>Draft genome sequence of Cand. Neptunochlamydia vexilliferae K9.</title>
        <authorList>
            <person name="Schulz F."/>
            <person name="Koestlbacher S."/>
            <person name="Wascher F."/>
            <person name="Pizzetti I."/>
            <person name="Horn M."/>
        </authorList>
    </citation>
    <scope>NUCLEOTIDE SEQUENCE [LARGE SCALE GENOMIC DNA]</scope>
    <source>
        <strain evidence="1 2">K9</strain>
    </source>
</reference>
<dbReference type="RefSeq" id="WP_194848596.1">
    <property type="nucleotide sequence ID" value="NZ_JAAEJV010000127.1"/>
</dbReference>
<dbReference type="Proteomes" id="UP001194714">
    <property type="component" value="Unassembled WGS sequence"/>
</dbReference>
<accession>A0ABS0B326</accession>
<dbReference type="EMBL" id="JAAEJV010000127">
    <property type="protein sequence ID" value="MBF5060292.1"/>
    <property type="molecule type" value="Genomic_DNA"/>
</dbReference>
<gene>
    <name evidence="1" type="ORF">NEPTK9_001826</name>
</gene>
<comment type="caution">
    <text evidence="1">The sequence shown here is derived from an EMBL/GenBank/DDBJ whole genome shotgun (WGS) entry which is preliminary data.</text>
</comment>
<sequence length="140" mass="15937">MSLSLESLAKNIIDVLNRTEDIRKVSGIQMSSTSNVSENNRYRTLLKDIRSDLLNFDPQKKERIIYTIQTVLSENLKNDSEIIAVFKRILEVVQHYNLYGTVLVSPKKQANNISVKASVNSGTIKQLFPVIEEQINKTNN</sequence>
<protein>
    <submittedName>
        <fullName evidence="1">Uncharacterized protein</fullName>
    </submittedName>
</protein>
<evidence type="ECO:0000313" key="2">
    <source>
        <dbReference type="Proteomes" id="UP001194714"/>
    </source>
</evidence>